<name>A0A9P6CDU0_9AGAR</name>
<organism evidence="1 2">
    <name type="scientific">Collybia nuda</name>
    <dbReference type="NCBI Taxonomy" id="64659"/>
    <lineage>
        <taxon>Eukaryota</taxon>
        <taxon>Fungi</taxon>
        <taxon>Dikarya</taxon>
        <taxon>Basidiomycota</taxon>
        <taxon>Agaricomycotina</taxon>
        <taxon>Agaricomycetes</taxon>
        <taxon>Agaricomycetidae</taxon>
        <taxon>Agaricales</taxon>
        <taxon>Tricholomatineae</taxon>
        <taxon>Clitocybaceae</taxon>
        <taxon>Collybia</taxon>
    </lineage>
</organism>
<protein>
    <submittedName>
        <fullName evidence="1">Uncharacterized protein</fullName>
    </submittedName>
</protein>
<proteinExistence type="predicted"/>
<dbReference type="Proteomes" id="UP000807353">
    <property type="component" value="Unassembled WGS sequence"/>
</dbReference>
<dbReference type="OrthoDB" id="3256367at2759"/>
<reference evidence="1" key="1">
    <citation type="submission" date="2020-11" db="EMBL/GenBank/DDBJ databases">
        <authorList>
            <consortium name="DOE Joint Genome Institute"/>
            <person name="Ahrendt S."/>
            <person name="Riley R."/>
            <person name="Andreopoulos W."/>
            <person name="Labutti K."/>
            <person name="Pangilinan J."/>
            <person name="Ruiz-Duenas F.J."/>
            <person name="Barrasa J.M."/>
            <person name="Sanchez-Garcia M."/>
            <person name="Camarero S."/>
            <person name="Miyauchi S."/>
            <person name="Serrano A."/>
            <person name="Linde D."/>
            <person name="Babiker R."/>
            <person name="Drula E."/>
            <person name="Ayuso-Fernandez I."/>
            <person name="Pacheco R."/>
            <person name="Padilla G."/>
            <person name="Ferreira P."/>
            <person name="Barriuso J."/>
            <person name="Kellner H."/>
            <person name="Castanera R."/>
            <person name="Alfaro M."/>
            <person name="Ramirez L."/>
            <person name="Pisabarro A.G."/>
            <person name="Kuo A."/>
            <person name="Tritt A."/>
            <person name="Lipzen A."/>
            <person name="He G."/>
            <person name="Yan M."/>
            <person name="Ng V."/>
            <person name="Cullen D."/>
            <person name="Martin F."/>
            <person name="Rosso M.-N."/>
            <person name="Henrissat B."/>
            <person name="Hibbett D."/>
            <person name="Martinez A.T."/>
            <person name="Grigoriev I.V."/>
        </authorList>
    </citation>
    <scope>NUCLEOTIDE SEQUENCE</scope>
    <source>
        <strain evidence="1">CBS 247.69</strain>
    </source>
</reference>
<sequence>MNLNACPPELHSYICQLACVDDGITVRALSLVSRYYREIARPFVYQSVAISGTGNVAGLVERLEATPAHLRHIRHLFIADQASTKPPNSPKSPCAPETAAIVRVLSFAAPTVETLSFVWRSPATSTMTIARLFRLRFPRLRELTVSGFYPFLTAKTMPSLERLHLHGNRNPHGLLQMGSLDDACPSLTHLRVSGLSMAVSFVSELQEAFSSDHTSPFPATLSSHVQQLIVQPAASLPASGKPGTSYFRDQAMMDQLQALKPRKDLSFEVLERPDGEELYESFRRDWKARLEGGLGCWL</sequence>
<evidence type="ECO:0000313" key="1">
    <source>
        <dbReference type="EMBL" id="KAF9458500.1"/>
    </source>
</evidence>
<dbReference type="AlphaFoldDB" id="A0A9P6CDU0"/>
<accession>A0A9P6CDU0</accession>
<comment type="caution">
    <text evidence="1">The sequence shown here is derived from an EMBL/GenBank/DDBJ whole genome shotgun (WGS) entry which is preliminary data.</text>
</comment>
<keyword evidence="2" id="KW-1185">Reference proteome</keyword>
<dbReference type="SUPFAM" id="SSF52047">
    <property type="entry name" value="RNI-like"/>
    <property type="match status" value="1"/>
</dbReference>
<dbReference type="EMBL" id="MU150338">
    <property type="protein sequence ID" value="KAF9458500.1"/>
    <property type="molecule type" value="Genomic_DNA"/>
</dbReference>
<evidence type="ECO:0000313" key="2">
    <source>
        <dbReference type="Proteomes" id="UP000807353"/>
    </source>
</evidence>
<dbReference type="Gene3D" id="3.80.10.10">
    <property type="entry name" value="Ribonuclease Inhibitor"/>
    <property type="match status" value="1"/>
</dbReference>
<gene>
    <name evidence="1" type="ORF">BDZ94DRAFT_1270402</name>
</gene>
<dbReference type="InterPro" id="IPR032675">
    <property type="entry name" value="LRR_dom_sf"/>
</dbReference>